<dbReference type="OrthoDB" id="308902at2759"/>
<proteinExistence type="predicted"/>
<keyword evidence="1" id="KW-0812">Transmembrane</keyword>
<keyword evidence="1" id="KW-1133">Transmembrane helix</keyword>
<feature type="transmembrane region" description="Helical" evidence="1">
    <location>
        <begin position="89"/>
        <end position="111"/>
    </location>
</feature>
<feature type="transmembrane region" description="Helical" evidence="1">
    <location>
        <begin position="47"/>
        <end position="77"/>
    </location>
</feature>
<name>A0A8S1LMC5_9CILI</name>
<organism evidence="2 3">
    <name type="scientific">Paramecium sonneborni</name>
    <dbReference type="NCBI Taxonomy" id="65129"/>
    <lineage>
        <taxon>Eukaryota</taxon>
        <taxon>Sar</taxon>
        <taxon>Alveolata</taxon>
        <taxon>Ciliophora</taxon>
        <taxon>Intramacronucleata</taxon>
        <taxon>Oligohymenophorea</taxon>
        <taxon>Peniculida</taxon>
        <taxon>Parameciidae</taxon>
        <taxon>Paramecium</taxon>
    </lineage>
</organism>
<reference evidence="2" key="1">
    <citation type="submission" date="2021-01" db="EMBL/GenBank/DDBJ databases">
        <authorList>
            <consortium name="Genoscope - CEA"/>
            <person name="William W."/>
        </authorList>
    </citation>
    <scope>NUCLEOTIDE SEQUENCE</scope>
</reference>
<dbReference type="AlphaFoldDB" id="A0A8S1LMC5"/>
<evidence type="ECO:0000313" key="2">
    <source>
        <dbReference type="EMBL" id="CAD8067585.1"/>
    </source>
</evidence>
<keyword evidence="3" id="KW-1185">Reference proteome</keyword>
<evidence type="ECO:0000313" key="3">
    <source>
        <dbReference type="Proteomes" id="UP000692954"/>
    </source>
</evidence>
<dbReference type="Proteomes" id="UP000692954">
    <property type="component" value="Unassembled WGS sequence"/>
</dbReference>
<evidence type="ECO:0008006" key="4">
    <source>
        <dbReference type="Google" id="ProtNLM"/>
    </source>
</evidence>
<dbReference type="EMBL" id="CAJJDN010000023">
    <property type="protein sequence ID" value="CAD8067585.1"/>
    <property type="molecule type" value="Genomic_DNA"/>
</dbReference>
<sequence>MVSLKKIQVGQPSIMTSLAILQTIPNSQEQKQNQLLIQYYPKNMEELVINILLAFRIIYVQMIALLETFIMIIKSIYGYLFGIHKKNGFYFFFELIKNLSLIILCFNIRLLQFATKFFQQPLQNPVKNK</sequence>
<evidence type="ECO:0000256" key="1">
    <source>
        <dbReference type="SAM" id="Phobius"/>
    </source>
</evidence>
<accession>A0A8S1LMC5</accession>
<comment type="caution">
    <text evidence="2">The sequence shown here is derived from an EMBL/GenBank/DDBJ whole genome shotgun (WGS) entry which is preliminary data.</text>
</comment>
<protein>
    <recommendedName>
        <fullName evidence="4">Transmembrane protein</fullName>
    </recommendedName>
</protein>
<keyword evidence="1" id="KW-0472">Membrane</keyword>
<gene>
    <name evidence="2" type="ORF">PSON_ATCC_30995.1.T0230114</name>
</gene>